<dbReference type="SUPFAM" id="SSF159941">
    <property type="entry name" value="MM3350-like"/>
    <property type="match status" value="1"/>
</dbReference>
<name>A0A9E7A8L5_9HYPH</name>
<gene>
    <name evidence="2" type="ORF">K9D25_08970</name>
</gene>
<dbReference type="InterPro" id="IPR012912">
    <property type="entry name" value="Plasmid_pRiA4b_Orf3-like"/>
</dbReference>
<protein>
    <submittedName>
        <fullName evidence="2">Plasmid pRiA4b ORF-3 family protein</fullName>
    </submittedName>
</protein>
<dbReference type="PANTHER" id="PTHR41878:SF1">
    <property type="entry name" value="TNPR PROTEIN"/>
    <property type="match status" value="1"/>
</dbReference>
<dbReference type="Proteomes" id="UP000831684">
    <property type="component" value="Chromosome"/>
</dbReference>
<proteinExistence type="predicted"/>
<dbReference type="KEGG" id="apol:K9D25_08970"/>
<dbReference type="AlphaFoldDB" id="A0A9E7A8L5"/>
<evidence type="ECO:0000259" key="1">
    <source>
        <dbReference type="Pfam" id="PF07929"/>
    </source>
</evidence>
<dbReference type="Pfam" id="PF07929">
    <property type="entry name" value="PRiA4_ORF3"/>
    <property type="match status" value="1"/>
</dbReference>
<dbReference type="RefSeq" id="WP_244450511.1">
    <property type="nucleotide sequence ID" value="NZ_CP083239.1"/>
</dbReference>
<evidence type="ECO:0000313" key="3">
    <source>
        <dbReference type="Proteomes" id="UP000831684"/>
    </source>
</evidence>
<dbReference type="PANTHER" id="PTHR41878">
    <property type="entry name" value="LEXA REPRESSOR-RELATED"/>
    <property type="match status" value="1"/>
</dbReference>
<organism evidence="2 3">
    <name type="scientific">Ancylobacter polymorphus</name>
    <dbReference type="NCBI Taxonomy" id="223390"/>
    <lineage>
        <taxon>Bacteria</taxon>
        <taxon>Pseudomonadati</taxon>
        <taxon>Pseudomonadota</taxon>
        <taxon>Alphaproteobacteria</taxon>
        <taxon>Hyphomicrobiales</taxon>
        <taxon>Xanthobacteraceae</taxon>
        <taxon>Ancylobacter</taxon>
    </lineage>
</organism>
<accession>A0A9E7A8L5</accession>
<evidence type="ECO:0000313" key="2">
    <source>
        <dbReference type="EMBL" id="UOK72814.1"/>
    </source>
</evidence>
<feature type="domain" description="Plasmid pRiA4b Orf3-like" evidence="1">
    <location>
        <begin position="7"/>
        <end position="176"/>
    </location>
</feature>
<reference evidence="2" key="1">
    <citation type="submission" date="2021-09" db="EMBL/GenBank/DDBJ databases">
        <title>Network and meta-omics reveal the key degrader and cooperation patterns in an efficient 1,4-dioxane-degrading microbial community.</title>
        <authorList>
            <person name="Dai C."/>
        </authorList>
    </citation>
    <scope>NUCLEOTIDE SEQUENCE</scope>
    <source>
        <strain evidence="2">ZM13</strain>
    </source>
</reference>
<dbReference type="InterPro" id="IPR024047">
    <property type="entry name" value="MM3350-like_sf"/>
</dbReference>
<sequence length="205" mass="23460">MSHVDRIARLKIELDDWQPTIWRRVEVPLTSSLKALHDVIQAVMPFEDTHLFEFRAGGQRFAIPDPEWDSLRDRTYSAKTLRLGALIDRSITEFSYTYDFGDDWRHTITIEATTAADPATDYPRYLDGAHRAPPEDVGGIPGFKLFLEAIADPTHEEHDELMRWYGAPFDPALIDEDLIRARIARLARRRAIGKAAFAKSRGQIN</sequence>
<dbReference type="Gene3D" id="3.10.290.30">
    <property type="entry name" value="MM3350-like"/>
    <property type="match status" value="1"/>
</dbReference>
<dbReference type="EMBL" id="CP083239">
    <property type="protein sequence ID" value="UOK72814.1"/>
    <property type="molecule type" value="Genomic_DNA"/>
</dbReference>